<dbReference type="PROSITE" id="PS50109">
    <property type="entry name" value="HIS_KIN"/>
    <property type="match status" value="1"/>
</dbReference>
<dbReference type="SMART" id="SM00448">
    <property type="entry name" value="REC"/>
    <property type="match status" value="1"/>
</dbReference>
<comment type="function">
    <text evidence="5">Member of the two-component regulatory system BvgS/BvgA. Phosphorylates BvgA via a four-step phosphorelay in response to environmental signals.</text>
</comment>
<evidence type="ECO:0000256" key="6">
    <source>
        <dbReference type="ARBA" id="ARBA00070152"/>
    </source>
</evidence>
<accession>A0A2T5ICH7</accession>
<evidence type="ECO:0000256" key="4">
    <source>
        <dbReference type="ARBA" id="ARBA00023012"/>
    </source>
</evidence>
<dbReference type="PROSITE" id="PS50112">
    <property type="entry name" value="PAS"/>
    <property type="match status" value="1"/>
</dbReference>
<keyword evidence="13" id="KW-0418">Kinase</keyword>
<evidence type="ECO:0000313" key="13">
    <source>
        <dbReference type="EMBL" id="PTQ81537.1"/>
    </source>
</evidence>
<dbReference type="Pfam" id="PF13188">
    <property type="entry name" value="PAS_8"/>
    <property type="match status" value="1"/>
</dbReference>
<dbReference type="SMART" id="SM00387">
    <property type="entry name" value="HATPase_c"/>
    <property type="match status" value="1"/>
</dbReference>
<keyword evidence="13" id="KW-0808">Transferase</keyword>
<evidence type="ECO:0000256" key="3">
    <source>
        <dbReference type="ARBA" id="ARBA00022553"/>
    </source>
</evidence>
<dbReference type="SMART" id="SM00091">
    <property type="entry name" value="PAS"/>
    <property type="match status" value="2"/>
</dbReference>
<name>A0A2T5ICH7_9PROT</name>
<evidence type="ECO:0000256" key="1">
    <source>
        <dbReference type="ARBA" id="ARBA00000085"/>
    </source>
</evidence>
<dbReference type="InterPro" id="IPR013655">
    <property type="entry name" value="PAS_fold_3"/>
</dbReference>
<organism evidence="13 14">
    <name type="scientific">Nitrosospira multiformis</name>
    <dbReference type="NCBI Taxonomy" id="1231"/>
    <lineage>
        <taxon>Bacteria</taxon>
        <taxon>Pseudomonadati</taxon>
        <taxon>Pseudomonadota</taxon>
        <taxon>Betaproteobacteria</taxon>
        <taxon>Nitrosomonadales</taxon>
        <taxon>Nitrosomonadaceae</taxon>
        <taxon>Nitrosospira</taxon>
    </lineage>
</organism>
<dbReference type="InterPro" id="IPR035965">
    <property type="entry name" value="PAS-like_dom_sf"/>
</dbReference>
<dbReference type="FunFam" id="3.30.565.10:FF:000010">
    <property type="entry name" value="Sensor histidine kinase RcsC"/>
    <property type="match status" value="1"/>
</dbReference>
<evidence type="ECO:0000256" key="2">
    <source>
        <dbReference type="ARBA" id="ARBA00012438"/>
    </source>
</evidence>
<dbReference type="EC" id="2.7.13.3" evidence="2"/>
<feature type="modified residue" description="4-aspartylphosphate" evidence="7">
    <location>
        <position position="621"/>
    </location>
</feature>
<evidence type="ECO:0000256" key="8">
    <source>
        <dbReference type="SAM" id="Coils"/>
    </source>
</evidence>
<feature type="domain" description="Histidine kinase" evidence="9">
    <location>
        <begin position="325"/>
        <end position="543"/>
    </location>
</feature>
<reference evidence="13 14" key="1">
    <citation type="submission" date="2018-04" db="EMBL/GenBank/DDBJ databases">
        <title>Active sludge and wastewater microbial communities from Klosterneuburg, Austria.</title>
        <authorList>
            <person name="Wagner M."/>
        </authorList>
    </citation>
    <scope>NUCLEOTIDE SEQUENCE [LARGE SCALE GENOMIC DNA]</scope>
    <source>
        <strain evidence="13 14">Nl12</strain>
    </source>
</reference>
<dbReference type="PROSITE" id="PS50113">
    <property type="entry name" value="PAC"/>
    <property type="match status" value="1"/>
</dbReference>
<evidence type="ECO:0000313" key="14">
    <source>
        <dbReference type="Proteomes" id="UP000244152"/>
    </source>
</evidence>
<dbReference type="CDD" id="cd00130">
    <property type="entry name" value="PAS"/>
    <property type="match status" value="1"/>
</dbReference>
<dbReference type="SUPFAM" id="SSF47384">
    <property type="entry name" value="Homodimeric domain of signal transducing histidine kinase"/>
    <property type="match status" value="1"/>
</dbReference>
<dbReference type="PRINTS" id="PR00344">
    <property type="entry name" value="BCTRLSENSOR"/>
</dbReference>
<dbReference type="FunFam" id="3.30.450.20:FF:000099">
    <property type="entry name" value="Sensory box sensor histidine kinase"/>
    <property type="match status" value="1"/>
</dbReference>
<dbReference type="InterPro" id="IPR001789">
    <property type="entry name" value="Sig_transdc_resp-reg_receiver"/>
</dbReference>
<dbReference type="AlphaFoldDB" id="A0A2T5ICH7"/>
<dbReference type="NCBIfam" id="TIGR00229">
    <property type="entry name" value="sensory_box"/>
    <property type="match status" value="1"/>
</dbReference>
<evidence type="ECO:0000259" key="11">
    <source>
        <dbReference type="PROSITE" id="PS50112"/>
    </source>
</evidence>
<feature type="domain" description="PAC" evidence="12">
    <location>
        <begin position="248"/>
        <end position="300"/>
    </location>
</feature>
<dbReference type="Gene3D" id="1.10.287.130">
    <property type="match status" value="1"/>
</dbReference>
<dbReference type="Pfam" id="PF00072">
    <property type="entry name" value="Response_reg"/>
    <property type="match status" value="1"/>
</dbReference>
<dbReference type="SMART" id="SM00388">
    <property type="entry name" value="HisKA"/>
    <property type="match status" value="1"/>
</dbReference>
<dbReference type="PANTHER" id="PTHR43547:SF2">
    <property type="entry name" value="HYBRID SIGNAL TRANSDUCTION HISTIDINE KINASE C"/>
    <property type="match status" value="1"/>
</dbReference>
<keyword evidence="8" id="KW-0175">Coiled coil</keyword>
<dbReference type="InterPro" id="IPR000700">
    <property type="entry name" value="PAS-assoc_C"/>
</dbReference>
<evidence type="ECO:0000259" key="10">
    <source>
        <dbReference type="PROSITE" id="PS50110"/>
    </source>
</evidence>
<dbReference type="CDD" id="cd17580">
    <property type="entry name" value="REC_2_DhkD-like"/>
    <property type="match status" value="1"/>
</dbReference>
<evidence type="ECO:0000256" key="5">
    <source>
        <dbReference type="ARBA" id="ARBA00058004"/>
    </source>
</evidence>
<dbReference type="Gene3D" id="3.30.565.10">
    <property type="entry name" value="Histidine kinase-like ATPase, C-terminal domain"/>
    <property type="match status" value="1"/>
</dbReference>
<dbReference type="InterPro" id="IPR003661">
    <property type="entry name" value="HisK_dim/P_dom"/>
</dbReference>
<dbReference type="Pfam" id="PF02518">
    <property type="entry name" value="HATPase_c"/>
    <property type="match status" value="1"/>
</dbReference>
<sequence length="703" mass="79018">MDNNDENLPHSVALHTNAVLQAGQRVEHELQQVKRALEDKTKQLDESLSILRATIESTADGILVTDEYGHMLRYNERYLQMWQIQLPDLVEVRQHRQLQKLSCRYLADPKQYFERIEEIYATWPAETYDLLELTDGRMFERFSKIQYLEGLCVGRVWSFRDITARKHAEEALQESTERLRFMAEAMPQKIFTARADGAVDYFNQQWKDYTGLAPEKMQGWEWTKLIHADDVAEGVQRWQHSLNTGEPLHMECRFRQANGAYRWHLLQAQARRDAKGYISMWVGSNTDIDTLKRANDEKKQLLENERIARSEAERANRIKDDFLATLSHELRTPLNAILGWSQLILQGTMKKEDIQRGLEAIERNARAQNKLIEDLLEMSSIISGKIRLDVQELDLGAIIEAAVESVAPAAEAKGICIRETIDATAGRVLGDNHRLQQIIWNLLSNAVKFTPKGGTIEVTVQPAASQLEITVKDSGVGIKTEFLAYVFDRFRQADSSITRNHGGLGLGLAIVKQLVELHGGTVRAESEGEGHGASFIVTLPLAPVEDDKEKQQLPAATLSPKRDGSSLLSGMRILVIDDDRDARELIHKVLAQHQAEIITAANAMEGLLILKSQMPDVMISDIGMPGKDGYQFIREVRKLPAIQGGETPAIALSAFAHSEDRARARMAGYQVHLSKPVESKELIASIGSLMARAKQRVASGEGK</sequence>
<protein>
    <recommendedName>
        <fullName evidence="6">Virulence sensor protein BvgS</fullName>
        <ecNumber evidence="2">2.7.13.3</ecNumber>
    </recommendedName>
</protein>
<dbReference type="InterPro" id="IPR036890">
    <property type="entry name" value="HATPase_C_sf"/>
</dbReference>
<dbReference type="EMBL" id="QAOK01000009">
    <property type="protein sequence ID" value="PTQ81537.1"/>
    <property type="molecule type" value="Genomic_DNA"/>
</dbReference>
<dbReference type="Proteomes" id="UP000244152">
    <property type="component" value="Unassembled WGS sequence"/>
</dbReference>
<dbReference type="GO" id="GO:0000155">
    <property type="term" value="F:phosphorelay sensor kinase activity"/>
    <property type="evidence" value="ECO:0007669"/>
    <property type="project" value="InterPro"/>
</dbReference>
<keyword evidence="3 7" id="KW-0597">Phosphoprotein</keyword>
<dbReference type="InterPro" id="IPR011006">
    <property type="entry name" value="CheY-like_superfamily"/>
</dbReference>
<comment type="caution">
    <text evidence="13">The sequence shown here is derived from an EMBL/GenBank/DDBJ whole genome shotgun (WGS) entry which is preliminary data.</text>
</comment>
<keyword evidence="4" id="KW-0902">Two-component regulatory system</keyword>
<gene>
    <name evidence="13" type="ORF">C8R21_10988</name>
</gene>
<feature type="domain" description="PAS" evidence="11">
    <location>
        <begin position="175"/>
        <end position="245"/>
    </location>
</feature>
<dbReference type="InterPro" id="IPR036097">
    <property type="entry name" value="HisK_dim/P_sf"/>
</dbReference>
<dbReference type="InterPro" id="IPR005467">
    <property type="entry name" value="His_kinase_dom"/>
</dbReference>
<dbReference type="CDD" id="cd00082">
    <property type="entry name" value="HisKA"/>
    <property type="match status" value="1"/>
</dbReference>
<dbReference type="InterPro" id="IPR004358">
    <property type="entry name" value="Sig_transdc_His_kin-like_C"/>
</dbReference>
<dbReference type="SUPFAM" id="SSF55874">
    <property type="entry name" value="ATPase domain of HSP90 chaperone/DNA topoisomerase II/histidine kinase"/>
    <property type="match status" value="1"/>
</dbReference>
<dbReference type="SMART" id="SM00086">
    <property type="entry name" value="PAC"/>
    <property type="match status" value="1"/>
</dbReference>
<feature type="domain" description="Response regulatory" evidence="10">
    <location>
        <begin position="572"/>
        <end position="690"/>
    </location>
</feature>
<dbReference type="SUPFAM" id="SSF55785">
    <property type="entry name" value="PYP-like sensor domain (PAS domain)"/>
    <property type="match status" value="2"/>
</dbReference>
<dbReference type="Pfam" id="PF00512">
    <property type="entry name" value="HisKA"/>
    <property type="match status" value="1"/>
</dbReference>
<dbReference type="PROSITE" id="PS50110">
    <property type="entry name" value="RESPONSE_REGULATORY"/>
    <property type="match status" value="1"/>
</dbReference>
<evidence type="ECO:0000256" key="7">
    <source>
        <dbReference type="PROSITE-ProRule" id="PRU00169"/>
    </source>
</evidence>
<dbReference type="SUPFAM" id="SSF52172">
    <property type="entry name" value="CheY-like"/>
    <property type="match status" value="1"/>
</dbReference>
<feature type="coiled-coil region" evidence="8">
    <location>
        <begin position="288"/>
        <end position="315"/>
    </location>
</feature>
<dbReference type="InterPro" id="IPR001610">
    <property type="entry name" value="PAC"/>
</dbReference>
<evidence type="ECO:0000259" key="12">
    <source>
        <dbReference type="PROSITE" id="PS50113"/>
    </source>
</evidence>
<comment type="catalytic activity">
    <reaction evidence="1">
        <text>ATP + protein L-histidine = ADP + protein N-phospho-L-histidine.</text>
        <dbReference type="EC" id="2.7.13.3"/>
    </reaction>
</comment>
<dbReference type="PANTHER" id="PTHR43547">
    <property type="entry name" value="TWO-COMPONENT HISTIDINE KINASE"/>
    <property type="match status" value="1"/>
</dbReference>
<dbReference type="CDD" id="cd16922">
    <property type="entry name" value="HATPase_EvgS-ArcB-TorS-like"/>
    <property type="match status" value="1"/>
</dbReference>
<dbReference type="InterPro" id="IPR000014">
    <property type="entry name" value="PAS"/>
</dbReference>
<evidence type="ECO:0000259" key="9">
    <source>
        <dbReference type="PROSITE" id="PS50109"/>
    </source>
</evidence>
<dbReference type="Gene3D" id="3.30.450.20">
    <property type="entry name" value="PAS domain"/>
    <property type="match status" value="2"/>
</dbReference>
<dbReference type="Pfam" id="PF08447">
    <property type="entry name" value="PAS_3"/>
    <property type="match status" value="1"/>
</dbReference>
<dbReference type="InterPro" id="IPR003594">
    <property type="entry name" value="HATPase_dom"/>
</dbReference>
<proteinExistence type="predicted"/>
<dbReference type="Gene3D" id="3.40.50.2300">
    <property type="match status" value="1"/>
</dbReference>